<evidence type="ECO:0000259" key="3">
    <source>
        <dbReference type="PROSITE" id="PS01180"/>
    </source>
</evidence>
<dbReference type="SUPFAM" id="SSF49854">
    <property type="entry name" value="Spermadhesin, CUB domain"/>
    <property type="match status" value="1"/>
</dbReference>
<comment type="caution">
    <text evidence="4">The sequence shown here is derived from an EMBL/GenBank/DDBJ whole genome shotgun (WGS) entry which is preliminary data.</text>
</comment>
<proteinExistence type="predicted"/>
<keyword evidence="5" id="KW-1185">Reference proteome</keyword>
<comment type="caution">
    <text evidence="2">Lacks conserved residue(s) required for the propagation of feature annotation.</text>
</comment>
<dbReference type="PROSITE" id="PS01180">
    <property type="entry name" value="CUB"/>
    <property type="match status" value="1"/>
</dbReference>
<protein>
    <submittedName>
        <fullName evidence="4">(diamondback moth) hypothetical protein</fullName>
    </submittedName>
</protein>
<dbReference type="CDD" id="cd00041">
    <property type="entry name" value="CUB"/>
    <property type="match status" value="1"/>
</dbReference>
<dbReference type="InterPro" id="IPR000859">
    <property type="entry name" value="CUB_dom"/>
</dbReference>
<keyword evidence="1" id="KW-1015">Disulfide bond</keyword>
<sequence>MSKTKIMTNLPANVQPNIIVGNCHIEAVDEYVYLGHSLSFGQSSQVKEIARRIQLGWAAFSKLEDVLKSQIPQCLKTKVFNQCVLPILTYGAETWTLTKANMHKIKVAQRAMERAMLGISLVDRVPNVEIRRKTRVDDVGSRITRLKWRWAGHLVRRDDGRWTGAVTEWWPRTGKRGIGRPPARWSDDIVKVAGRHWTRLAQDRKRWRLFETDGVRVPGTDCDYQFSHSGNRPAHGRLYSPQYPSSYPNNVRCSYHLHARSKERVKVVFEEVSLQKGDISCLRRADIIKVFDGRDTNAPTIAMLCNELTGYEVLSTGSSLLLQFTANSAAPGQGFAAAFHFQPPPDSTAADSDRLLKLSFGKAFESLGPEVSATSK</sequence>
<evidence type="ECO:0000256" key="1">
    <source>
        <dbReference type="ARBA" id="ARBA00023157"/>
    </source>
</evidence>
<dbReference type="SMART" id="SM00042">
    <property type="entry name" value="CUB"/>
    <property type="match status" value="1"/>
</dbReference>
<dbReference type="EMBL" id="CAJHNJ030000027">
    <property type="protein sequence ID" value="CAG9122597.1"/>
    <property type="molecule type" value="Genomic_DNA"/>
</dbReference>
<evidence type="ECO:0000313" key="5">
    <source>
        <dbReference type="Proteomes" id="UP000653454"/>
    </source>
</evidence>
<feature type="domain" description="CUB" evidence="3">
    <location>
        <begin position="222"/>
        <end position="342"/>
    </location>
</feature>
<evidence type="ECO:0000313" key="4">
    <source>
        <dbReference type="EMBL" id="CAG9122597.1"/>
    </source>
</evidence>
<dbReference type="InterPro" id="IPR035914">
    <property type="entry name" value="Sperma_CUB_dom_sf"/>
</dbReference>
<dbReference type="Pfam" id="PF00431">
    <property type="entry name" value="CUB"/>
    <property type="match status" value="1"/>
</dbReference>
<dbReference type="Gene3D" id="2.60.120.290">
    <property type="entry name" value="Spermadhesin, CUB domain"/>
    <property type="match status" value="1"/>
</dbReference>
<name>A0A8S4F3D0_PLUXY</name>
<accession>A0A8S4F3D0</accession>
<organism evidence="4 5">
    <name type="scientific">Plutella xylostella</name>
    <name type="common">Diamondback moth</name>
    <name type="synonym">Plutella maculipennis</name>
    <dbReference type="NCBI Taxonomy" id="51655"/>
    <lineage>
        <taxon>Eukaryota</taxon>
        <taxon>Metazoa</taxon>
        <taxon>Ecdysozoa</taxon>
        <taxon>Arthropoda</taxon>
        <taxon>Hexapoda</taxon>
        <taxon>Insecta</taxon>
        <taxon>Pterygota</taxon>
        <taxon>Neoptera</taxon>
        <taxon>Endopterygota</taxon>
        <taxon>Lepidoptera</taxon>
        <taxon>Glossata</taxon>
        <taxon>Ditrysia</taxon>
        <taxon>Yponomeutoidea</taxon>
        <taxon>Plutellidae</taxon>
        <taxon>Plutella</taxon>
    </lineage>
</organism>
<evidence type="ECO:0000256" key="2">
    <source>
        <dbReference type="PROSITE-ProRule" id="PRU00059"/>
    </source>
</evidence>
<dbReference type="PANTHER" id="PTHR47027:SF20">
    <property type="entry name" value="REVERSE TRANSCRIPTASE-LIKE PROTEIN WITH RNA-DIRECTED DNA POLYMERASE DOMAIN"/>
    <property type="match status" value="1"/>
</dbReference>
<gene>
    <name evidence="4" type="ORF">PLXY2_LOCUS7753</name>
</gene>
<reference evidence="4" key="1">
    <citation type="submission" date="2020-11" db="EMBL/GenBank/DDBJ databases">
        <authorList>
            <person name="Whiteford S."/>
        </authorList>
    </citation>
    <scope>NUCLEOTIDE SEQUENCE</scope>
</reference>
<dbReference type="Proteomes" id="UP000653454">
    <property type="component" value="Unassembled WGS sequence"/>
</dbReference>
<dbReference type="PANTHER" id="PTHR47027">
    <property type="entry name" value="REVERSE TRANSCRIPTASE DOMAIN-CONTAINING PROTEIN"/>
    <property type="match status" value="1"/>
</dbReference>
<dbReference type="AlphaFoldDB" id="A0A8S4F3D0"/>